<keyword evidence="3" id="KW-1185">Reference proteome</keyword>
<reference evidence="3" key="1">
    <citation type="submission" date="2011-12" db="EMBL/GenBank/DDBJ databases">
        <title>Complete genome sequence of Streptomyces cattleya strain DSM 46488.</title>
        <authorList>
            <person name="Ou H.-Y."/>
            <person name="Li P."/>
            <person name="Zhao C."/>
            <person name="O'Hagan D."/>
            <person name="Deng Z."/>
        </authorList>
    </citation>
    <scope>NUCLEOTIDE SEQUENCE [LARGE SCALE GENOMIC DNA]</scope>
    <source>
        <strain evidence="3">ATCC 35852 / DSM 46488 / JCM 4925 / NBRC 14057 / NRRL 8057</strain>
    </source>
</reference>
<evidence type="ECO:0000313" key="2">
    <source>
        <dbReference type="EMBL" id="AEW97243.1"/>
    </source>
</evidence>
<dbReference type="EMBL" id="CP003219">
    <property type="protein sequence ID" value="AEW97243.1"/>
    <property type="molecule type" value="Genomic_DNA"/>
</dbReference>
<feature type="compositionally biased region" description="Pro residues" evidence="1">
    <location>
        <begin position="147"/>
        <end position="156"/>
    </location>
</feature>
<feature type="region of interest" description="Disordered" evidence="1">
    <location>
        <begin position="80"/>
        <end position="194"/>
    </location>
</feature>
<name>G8WXU3_STREN</name>
<dbReference type="AlphaFoldDB" id="G8WXU3"/>
<sequence>MPSRREAPPAGGASRRVRFRAIAPRRRVIPSRRASRGVPGRAGRPVSPCPGGKCRRGSGRSAVRRWGVIVLCRRAVSSRRGSLPGGWALRGSSVIPRHPASAREPRRAGVPPRSVPRDRVRAAGADGKPRPTAGAFRRPSSRRAPRRPAPPRPGAPPDHRAFRRPPPGSPAGPHRVTPPGIRSPLTGRGRCAEC</sequence>
<dbReference type="Proteomes" id="UP000007842">
    <property type="component" value="Chromosome"/>
</dbReference>
<dbReference type="PATRIC" id="fig|1003195.29.peg.4860"/>
<dbReference type="STRING" id="1003195.SCATT_48720"/>
<dbReference type="HOGENOM" id="CLU_1401739_0_0_11"/>
<organism evidence="2 3">
    <name type="scientific">Streptantibioticus cattleyicolor (strain ATCC 35852 / DSM 46488 / JCM 4925 / NBRC 14057 / NRRL 8057)</name>
    <name type="common">Streptomyces cattleya</name>
    <dbReference type="NCBI Taxonomy" id="1003195"/>
    <lineage>
        <taxon>Bacteria</taxon>
        <taxon>Bacillati</taxon>
        <taxon>Actinomycetota</taxon>
        <taxon>Actinomycetes</taxon>
        <taxon>Kitasatosporales</taxon>
        <taxon>Streptomycetaceae</taxon>
        <taxon>Streptantibioticus</taxon>
    </lineage>
</organism>
<protein>
    <submittedName>
        <fullName evidence="2">Uncharacterized protein</fullName>
    </submittedName>
</protein>
<feature type="compositionally biased region" description="Basic residues" evidence="1">
    <location>
        <begin position="25"/>
        <end position="35"/>
    </location>
</feature>
<dbReference type="KEGG" id="scy:SCATT_48720"/>
<gene>
    <name evidence="2" type="ordered locus">SCATT_48720</name>
</gene>
<proteinExistence type="predicted"/>
<accession>G8WXU3</accession>
<evidence type="ECO:0000256" key="1">
    <source>
        <dbReference type="SAM" id="MobiDB-lite"/>
    </source>
</evidence>
<evidence type="ECO:0000313" key="3">
    <source>
        <dbReference type="Proteomes" id="UP000007842"/>
    </source>
</evidence>
<feature type="region of interest" description="Disordered" evidence="1">
    <location>
        <begin position="25"/>
        <end position="61"/>
    </location>
</feature>